<evidence type="ECO:0000313" key="1">
    <source>
        <dbReference type="EMBL" id="KAI9909717.1"/>
    </source>
</evidence>
<dbReference type="EMBL" id="CM047586">
    <property type="protein sequence ID" value="KAI9909717.1"/>
    <property type="molecule type" value="Genomic_DNA"/>
</dbReference>
<comment type="caution">
    <text evidence="1">The sequence shown here is derived from an EMBL/GenBank/DDBJ whole genome shotgun (WGS) entry which is preliminary data.</text>
</comment>
<organism evidence="1 2">
    <name type="scientific">Peronosclerospora sorghi</name>
    <dbReference type="NCBI Taxonomy" id="230839"/>
    <lineage>
        <taxon>Eukaryota</taxon>
        <taxon>Sar</taxon>
        <taxon>Stramenopiles</taxon>
        <taxon>Oomycota</taxon>
        <taxon>Peronosporomycetes</taxon>
        <taxon>Peronosporales</taxon>
        <taxon>Peronosporaceae</taxon>
        <taxon>Peronosclerospora</taxon>
    </lineage>
</organism>
<proteinExistence type="predicted"/>
<name>A0ACC0VU42_9STRA</name>
<keyword evidence="2" id="KW-1185">Reference proteome</keyword>
<evidence type="ECO:0000313" key="2">
    <source>
        <dbReference type="Proteomes" id="UP001163321"/>
    </source>
</evidence>
<accession>A0ACC0VU42</accession>
<gene>
    <name evidence="1" type="ORF">PsorP6_014920</name>
</gene>
<reference evidence="1 2" key="1">
    <citation type="journal article" date="2022" name="bioRxiv">
        <title>The genome of the oomycete Peronosclerospora sorghi, a cosmopolitan pathogen of maize and sorghum, is inflated with dispersed pseudogenes.</title>
        <authorList>
            <person name="Fletcher K."/>
            <person name="Martin F."/>
            <person name="Isakeit T."/>
            <person name="Cavanaugh K."/>
            <person name="Magill C."/>
            <person name="Michelmore R."/>
        </authorList>
    </citation>
    <scope>NUCLEOTIDE SEQUENCE [LARGE SCALE GENOMIC DNA]</scope>
    <source>
        <strain evidence="1">P6</strain>
    </source>
</reference>
<sequence length="103" mass="12410">MQKLQQESDKYRTEHTRLMTDRETVHYEKERLAIDNENIERLPKEGQQVVEDMDRLRIEHMKLRSTSKEQGKTIEILKSEREDALETILRLEAELQQQQTQES</sequence>
<protein>
    <submittedName>
        <fullName evidence="1">Uncharacterized protein</fullName>
    </submittedName>
</protein>
<dbReference type="Proteomes" id="UP001163321">
    <property type="component" value="Chromosome 7"/>
</dbReference>